<proteinExistence type="predicted"/>
<accession>A0A6P4YHQ1</accession>
<dbReference type="KEGG" id="bbel:109473420"/>
<evidence type="ECO:0000313" key="2">
    <source>
        <dbReference type="RefSeq" id="XP_019628840.1"/>
    </source>
</evidence>
<dbReference type="GeneID" id="109473420"/>
<keyword evidence="1" id="KW-1185">Reference proteome</keyword>
<organism evidence="1 2">
    <name type="scientific">Branchiostoma belcheri</name>
    <name type="common">Amphioxus</name>
    <dbReference type="NCBI Taxonomy" id="7741"/>
    <lineage>
        <taxon>Eukaryota</taxon>
        <taxon>Metazoa</taxon>
        <taxon>Chordata</taxon>
        <taxon>Cephalochordata</taxon>
        <taxon>Leptocardii</taxon>
        <taxon>Amphioxiformes</taxon>
        <taxon>Branchiostomatidae</taxon>
        <taxon>Branchiostoma</taxon>
    </lineage>
</organism>
<dbReference type="OrthoDB" id="6143588at2759"/>
<evidence type="ECO:0000313" key="1">
    <source>
        <dbReference type="Proteomes" id="UP000515135"/>
    </source>
</evidence>
<dbReference type="Proteomes" id="UP000515135">
    <property type="component" value="Unplaced"/>
</dbReference>
<dbReference type="RefSeq" id="XP_019628840.1">
    <property type="nucleotide sequence ID" value="XM_019773281.1"/>
</dbReference>
<sequence>MQDNGLTQIVEDPTRGVNTLDLILTNRPAQINRTQVIPGISDHLAVYTELEVKPLRRRQIPRKVPIYAKANWEGFREFANNLADKVRAAEPSSNINHLWNILKNGLLEGIKTYIPHRTTKRKDSHPWLNPNLRRKIKHRDKAYKASEKTGRPSLEAKFLRLKREVQRELRKAYWEYVEEIITPESDENSDTCRKKFWKFIKHQRTDHSGIAPLKDKGRLITDSQQKAELLNAQFHSVFTRETPAIPTRRGRKTKPMPKISIHKQGVLKLLQNLNPTKAAGPDGLSPKIFKELSEQLADPLTRIFKNHS</sequence>
<protein>
    <submittedName>
        <fullName evidence="2">Uncharacterized protein LOC109473420</fullName>
    </submittedName>
</protein>
<dbReference type="GO" id="GO:0031012">
    <property type="term" value="C:extracellular matrix"/>
    <property type="evidence" value="ECO:0007669"/>
    <property type="project" value="TreeGrafter"/>
</dbReference>
<dbReference type="GO" id="GO:0007508">
    <property type="term" value="P:larval heart development"/>
    <property type="evidence" value="ECO:0007669"/>
    <property type="project" value="TreeGrafter"/>
</dbReference>
<dbReference type="PANTHER" id="PTHR33395:SF22">
    <property type="entry name" value="REVERSE TRANSCRIPTASE DOMAIN-CONTAINING PROTEIN"/>
    <property type="match status" value="1"/>
</dbReference>
<dbReference type="PANTHER" id="PTHR33395">
    <property type="entry name" value="TRANSCRIPTASE, PUTATIVE-RELATED-RELATED"/>
    <property type="match status" value="1"/>
</dbReference>
<name>A0A6P4YHQ1_BRABE</name>
<dbReference type="AlphaFoldDB" id="A0A6P4YHQ1"/>
<reference evidence="2" key="1">
    <citation type="submission" date="2025-08" db="UniProtKB">
        <authorList>
            <consortium name="RefSeq"/>
        </authorList>
    </citation>
    <scope>IDENTIFICATION</scope>
    <source>
        <tissue evidence="2">Gonad</tissue>
    </source>
</reference>
<dbReference type="GO" id="GO:0061343">
    <property type="term" value="P:cell adhesion involved in heart morphogenesis"/>
    <property type="evidence" value="ECO:0007669"/>
    <property type="project" value="TreeGrafter"/>
</dbReference>
<gene>
    <name evidence="2" type="primary">LOC109473420</name>
</gene>